<gene>
    <name evidence="3" type="ORF">C7I84_03635</name>
</gene>
<dbReference type="InterPro" id="IPR036866">
    <property type="entry name" value="RibonucZ/Hydroxyglut_hydro"/>
</dbReference>
<keyword evidence="4" id="KW-1185">Reference proteome</keyword>
<evidence type="ECO:0000313" key="4">
    <source>
        <dbReference type="Proteomes" id="UP000241229"/>
    </source>
</evidence>
<dbReference type="GO" id="GO:0017001">
    <property type="term" value="P:antibiotic catabolic process"/>
    <property type="evidence" value="ECO:0007669"/>
    <property type="project" value="UniProtKB-ARBA"/>
</dbReference>
<dbReference type="Proteomes" id="UP000241229">
    <property type="component" value="Unassembled WGS sequence"/>
</dbReference>
<keyword evidence="3" id="KW-0378">Hydrolase</keyword>
<dbReference type="SMART" id="SM00849">
    <property type="entry name" value="Lactamase_B"/>
    <property type="match status" value="1"/>
</dbReference>
<organism evidence="3 4">
    <name type="scientific">Kumtagia ephedrae</name>
    <dbReference type="NCBI Taxonomy" id="2116701"/>
    <lineage>
        <taxon>Bacteria</taxon>
        <taxon>Pseudomonadati</taxon>
        <taxon>Pseudomonadota</taxon>
        <taxon>Alphaproteobacteria</taxon>
        <taxon>Hyphomicrobiales</taxon>
        <taxon>Phyllobacteriaceae</taxon>
        <taxon>Kumtagia</taxon>
    </lineage>
</organism>
<dbReference type="RefSeq" id="WP_106770799.1">
    <property type="nucleotide sequence ID" value="NZ_PXYK01000003.1"/>
</dbReference>
<dbReference type="AlphaFoldDB" id="A0A2P7SQX2"/>
<protein>
    <submittedName>
        <fullName evidence="3">MBL fold metallo-hydrolase</fullName>
    </submittedName>
</protein>
<dbReference type="GO" id="GO:0016787">
    <property type="term" value="F:hydrolase activity"/>
    <property type="evidence" value="ECO:0007669"/>
    <property type="project" value="UniProtKB-KW"/>
</dbReference>
<dbReference type="Pfam" id="PF00753">
    <property type="entry name" value="Lactamase_B"/>
    <property type="match status" value="1"/>
</dbReference>
<feature type="domain" description="Metallo-beta-lactamase" evidence="2">
    <location>
        <begin position="28"/>
        <end position="216"/>
    </location>
</feature>
<dbReference type="Gene3D" id="3.60.15.10">
    <property type="entry name" value="Ribonuclease Z/Hydroxyacylglutathione hydrolase-like"/>
    <property type="match status" value="1"/>
</dbReference>
<dbReference type="PANTHER" id="PTHR42951:SF4">
    <property type="entry name" value="ACYL-COENZYME A THIOESTERASE MBLAC2"/>
    <property type="match status" value="1"/>
</dbReference>
<reference evidence="3 4" key="1">
    <citation type="submission" date="2018-03" db="EMBL/GenBank/DDBJ databases">
        <title>The draft genome of Mesorhizobium sp. 6GN-30.</title>
        <authorList>
            <person name="Liu L."/>
            <person name="Li L."/>
            <person name="Wang T."/>
            <person name="Zhang X."/>
            <person name="Liang L."/>
        </authorList>
    </citation>
    <scope>NUCLEOTIDE SEQUENCE [LARGE SCALE GENOMIC DNA]</scope>
    <source>
        <strain evidence="3 4">6GN30</strain>
    </source>
</reference>
<dbReference type="InterPro" id="IPR001279">
    <property type="entry name" value="Metallo-B-lactamas"/>
</dbReference>
<evidence type="ECO:0000256" key="1">
    <source>
        <dbReference type="ARBA" id="ARBA00005250"/>
    </source>
</evidence>
<dbReference type="InterPro" id="IPR050855">
    <property type="entry name" value="NDM-1-like"/>
</dbReference>
<dbReference type="SUPFAM" id="SSF56281">
    <property type="entry name" value="Metallo-hydrolase/oxidoreductase"/>
    <property type="match status" value="1"/>
</dbReference>
<dbReference type="EMBL" id="PXYK01000003">
    <property type="protein sequence ID" value="PSJ64755.1"/>
    <property type="molecule type" value="Genomic_DNA"/>
</dbReference>
<evidence type="ECO:0000259" key="2">
    <source>
        <dbReference type="SMART" id="SM00849"/>
    </source>
</evidence>
<comment type="similarity">
    <text evidence="1">Belongs to the metallo-beta-lactamase superfamily. Class-B beta-lactamase family.</text>
</comment>
<dbReference type="PANTHER" id="PTHR42951">
    <property type="entry name" value="METALLO-BETA-LACTAMASE DOMAIN-CONTAINING"/>
    <property type="match status" value="1"/>
</dbReference>
<dbReference type="OrthoDB" id="9802991at2"/>
<accession>A0A2P7SQX2</accession>
<name>A0A2P7SQX2_9HYPH</name>
<evidence type="ECO:0000313" key="3">
    <source>
        <dbReference type="EMBL" id="PSJ64755.1"/>
    </source>
</evidence>
<sequence>MPETWFDIRPVSPGVTLITEPFVHPFFRANLYRIEGRDFDIQLDFGNGVASLSAALPGSGRPVLAVATHAHVDHVGSFHEYARRAGHEAEAEVFSTMNDEGTFASWFVNHEDILERLPEPGYRLEDYRLMPAPLIELLGEGGSIDTGGRVFRVLHLPGHSPGSIGLLDERNGEFFSGDAIYDDQLIDDITGADIPDYVRTMRRLAELDVSVVHGGHGASFGRARLHEIARGYVEDKAGR</sequence>
<proteinExistence type="inferred from homology"/>
<comment type="caution">
    <text evidence="3">The sequence shown here is derived from an EMBL/GenBank/DDBJ whole genome shotgun (WGS) entry which is preliminary data.</text>
</comment>